<evidence type="ECO:0008006" key="7">
    <source>
        <dbReference type="Google" id="ProtNLM"/>
    </source>
</evidence>
<reference evidence="5" key="1">
    <citation type="submission" date="2022-03" db="EMBL/GenBank/DDBJ databases">
        <authorList>
            <person name="Sayadi A."/>
        </authorList>
    </citation>
    <scope>NUCLEOTIDE SEQUENCE</scope>
</reference>
<sequence length="687" mass="78411">MVGYTCPNNSITFTLSRCFQNMVRNYIRKKAPPAYSKNDLKEAVQAVQRGTLTLYRAALLYKIPKATLFTHVKGKRGLKSNTGGRAPALPYDVEQKFSNSIKILEKWGMGLSKREVLQLIGRYVKENNIVTPFKNGVPGNDYFVRFTKAFHLSQKKPQSVEVARKRSMDPFVMYDYFNILKQHIENIPASQIYNIDETGFCLDPSRIKVGEKGRAAHRTTSGPGRENITVLLGGNAAGEKLPSLVVFKGKHIWNSWIPTEEYPGMTYSATKNGWMETETFQKYFENNFLPNIGKDRPTVLIYDGHTSHISISLIEKAIANDVIIVKLPPHSSHLLQPMDLCVFKSSKMAWDAELIKWQRQNYGTKLPKPLFCTILSKIWSQVNPSLLIEGFEKGGIYPFNNEVIPVEHYDPEAYKRWCDSNCKNNNPEEAQVAQPNLRSTLEERFNLPSTSTVPPITPQTSSVNSINPQMPSTSSEHQNPPVNNTKSFEGILLEQLKQMPKPAKSIRKRVCIGAEVITSLEAVAKLNEKANKIKKPEKSTTKKDGKKLKRKQVYEEDTDEDSFEEMEVNTSDDDFDLDDEVNDLREEEEFVKYMEKDPQELKIGDWILVKFATKKSFKFYVGQVTEVEPCLEAKFARRSASSSQFHWPDTPDVSVIRRDEIQHCLPAPDIHRRGHFHFNITFEQNIS</sequence>
<dbReference type="InterPro" id="IPR050863">
    <property type="entry name" value="CenT-Element_Derived"/>
</dbReference>
<dbReference type="SUPFAM" id="SSF46689">
    <property type="entry name" value="Homeodomain-like"/>
    <property type="match status" value="1"/>
</dbReference>
<dbReference type="GO" id="GO:0005634">
    <property type="term" value="C:nucleus"/>
    <property type="evidence" value="ECO:0007669"/>
    <property type="project" value="UniProtKB-SubCell"/>
</dbReference>
<dbReference type="Pfam" id="PF03184">
    <property type="entry name" value="DDE_1"/>
    <property type="match status" value="1"/>
</dbReference>
<comment type="caution">
    <text evidence="5">The sequence shown here is derived from an EMBL/GenBank/DDBJ whole genome shotgun (WGS) entry which is preliminary data.</text>
</comment>
<evidence type="ECO:0000313" key="6">
    <source>
        <dbReference type="Proteomes" id="UP001152888"/>
    </source>
</evidence>
<feature type="domain" description="HTH psq-type" evidence="4">
    <location>
        <begin position="39"/>
        <end position="78"/>
    </location>
</feature>
<gene>
    <name evidence="5" type="ORF">ACAOBT_LOCUS2328</name>
</gene>
<dbReference type="AlphaFoldDB" id="A0A9P0NX90"/>
<dbReference type="Pfam" id="PF05225">
    <property type="entry name" value="HTH_psq"/>
    <property type="match status" value="1"/>
</dbReference>
<evidence type="ECO:0000256" key="2">
    <source>
        <dbReference type="SAM" id="MobiDB-lite"/>
    </source>
</evidence>
<feature type="domain" description="DDE-1" evidence="3">
    <location>
        <begin position="226"/>
        <end position="359"/>
    </location>
</feature>
<feature type="region of interest" description="Disordered" evidence="2">
    <location>
        <begin position="535"/>
        <end position="578"/>
    </location>
</feature>
<dbReference type="Gene3D" id="1.10.10.60">
    <property type="entry name" value="Homeodomain-like"/>
    <property type="match status" value="1"/>
</dbReference>
<dbReference type="InterPro" id="IPR007889">
    <property type="entry name" value="HTH_Psq"/>
</dbReference>
<dbReference type="InterPro" id="IPR004875">
    <property type="entry name" value="DDE_SF_endonuclease_dom"/>
</dbReference>
<dbReference type="Proteomes" id="UP001152888">
    <property type="component" value="Unassembled WGS sequence"/>
</dbReference>
<dbReference type="PANTHER" id="PTHR19303:SF74">
    <property type="entry name" value="POGO TRANSPOSABLE ELEMENT WITH KRAB DOMAIN"/>
    <property type="match status" value="1"/>
</dbReference>
<keyword evidence="6" id="KW-1185">Reference proteome</keyword>
<protein>
    <recommendedName>
        <fullName evidence="7">DDE-1 domain-containing protein</fullName>
    </recommendedName>
</protein>
<evidence type="ECO:0000256" key="1">
    <source>
        <dbReference type="ARBA" id="ARBA00004123"/>
    </source>
</evidence>
<comment type="subcellular location">
    <subcellularLocation>
        <location evidence="1">Nucleus</location>
    </subcellularLocation>
</comment>
<proteinExistence type="predicted"/>
<dbReference type="PANTHER" id="PTHR19303">
    <property type="entry name" value="TRANSPOSON"/>
    <property type="match status" value="1"/>
</dbReference>
<name>A0A9P0NX90_ACAOB</name>
<evidence type="ECO:0000259" key="4">
    <source>
        <dbReference type="Pfam" id="PF05225"/>
    </source>
</evidence>
<evidence type="ECO:0000313" key="5">
    <source>
        <dbReference type="EMBL" id="CAH1957865.1"/>
    </source>
</evidence>
<organism evidence="5 6">
    <name type="scientific">Acanthoscelides obtectus</name>
    <name type="common">Bean weevil</name>
    <name type="synonym">Bruchus obtectus</name>
    <dbReference type="NCBI Taxonomy" id="200917"/>
    <lineage>
        <taxon>Eukaryota</taxon>
        <taxon>Metazoa</taxon>
        <taxon>Ecdysozoa</taxon>
        <taxon>Arthropoda</taxon>
        <taxon>Hexapoda</taxon>
        <taxon>Insecta</taxon>
        <taxon>Pterygota</taxon>
        <taxon>Neoptera</taxon>
        <taxon>Endopterygota</taxon>
        <taxon>Coleoptera</taxon>
        <taxon>Polyphaga</taxon>
        <taxon>Cucujiformia</taxon>
        <taxon>Chrysomeloidea</taxon>
        <taxon>Chrysomelidae</taxon>
        <taxon>Bruchinae</taxon>
        <taxon>Bruchini</taxon>
        <taxon>Acanthoscelides</taxon>
    </lineage>
</organism>
<dbReference type="GO" id="GO:0003677">
    <property type="term" value="F:DNA binding"/>
    <property type="evidence" value="ECO:0007669"/>
    <property type="project" value="InterPro"/>
</dbReference>
<dbReference type="Gene3D" id="3.30.420.10">
    <property type="entry name" value="Ribonuclease H-like superfamily/Ribonuclease H"/>
    <property type="match status" value="1"/>
</dbReference>
<dbReference type="InterPro" id="IPR036397">
    <property type="entry name" value="RNaseH_sf"/>
</dbReference>
<feature type="region of interest" description="Disordered" evidence="2">
    <location>
        <begin position="448"/>
        <end position="481"/>
    </location>
</feature>
<dbReference type="OrthoDB" id="6761086at2759"/>
<dbReference type="InterPro" id="IPR009057">
    <property type="entry name" value="Homeodomain-like_sf"/>
</dbReference>
<feature type="compositionally biased region" description="Acidic residues" evidence="2">
    <location>
        <begin position="555"/>
        <end position="578"/>
    </location>
</feature>
<dbReference type="EMBL" id="CAKOFQ010006674">
    <property type="protein sequence ID" value="CAH1957865.1"/>
    <property type="molecule type" value="Genomic_DNA"/>
</dbReference>
<evidence type="ECO:0000259" key="3">
    <source>
        <dbReference type="Pfam" id="PF03184"/>
    </source>
</evidence>
<accession>A0A9P0NX90</accession>